<feature type="transmembrane region" description="Helical" evidence="1">
    <location>
        <begin position="305"/>
        <end position="323"/>
    </location>
</feature>
<keyword evidence="1" id="KW-1133">Transmembrane helix</keyword>
<keyword evidence="1" id="KW-0812">Transmembrane</keyword>
<feature type="transmembrane region" description="Helical" evidence="1">
    <location>
        <begin position="191"/>
        <end position="216"/>
    </location>
</feature>
<evidence type="ECO:0000313" key="3">
    <source>
        <dbReference type="Proteomes" id="UP001596977"/>
    </source>
</evidence>
<feature type="transmembrane region" description="Helical" evidence="1">
    <location>
        <begin position="146"/>
        <end position="171"/>
    </location>
</feature>
<dbReference type="EMBL" id="JBHTJG010000002">
    <property type="protein sequence ID" value="MFD0946123.1"/>
    <property type="molecule type" value="Genomic_DNA"/>
</dbReference>
<reference evidence="3" key="1">
    <citation type="journal article" date="2019" name="Int. J. Syst. Evol. Microbiol.">
        <title>The Global Catalogue of Microorganisms (GCM) 10K type strain sequencing project: providing services to taxonomists for standard genome sequencing and annotation.</title>
        <authorList>
            <consortium name="The Broad Institute Genomics Platform"/>
            <consortium name="The Broad Institute Genome Sequencing Center for Infectious Disease"/>
            <person name="Wu L."/>
            <person name="Ma J."/>
        </authorList>
    </citation>
    <scope>NUCLEOTIDE SEQUENCE [LARGE SCALE GENOMIC DNA]</scope>
    <source>
        <strain evidence="3">CCUG 62982</strain>
    </source>
</reference>
<feature type="transmembrane region" description="Helical" evidence="1">
    <location>
        <begin position="329"/>
        <end position="350"/>
    </location>
</feature>
<dbReference type="Proteomes" id="UP001596977">
    <property type="component" value="Unassembled WGS sequence"/>
</dbReference>
<protein>
    <submittedName>
        <fullName evidence="2">DUF2079 domain-containing protein</fullName>
    </submittedName>
</protein>
<comment type="caution">
    <text evidence="2">The sequence shown here is derived from an EMBL/GenBank/DDBJ whole genome shotgun (WGS) entry which is preliminary data.</text>
</comment>
<evidence type="ECO:0000313" key="2">
    <source>
        <dbReference type="EMBL" id="MFD0946123.1"/>
    </source>
</evidence>
<name>A0ABW3H3V4_9SPHN</name>
<keyword evidence="1" id="KW-0472">Membrane</keyword>
<feature type="transmembrane region" description="Helical" evidence="1">
    <location>
        <begin position="228"/>
        <end position="249"/>
    </location>
</feature>
<sequence>MARSDPLWLAAPSRFAGLRKAHARLALALLALLVAACFAALAIGDPPALGASSGGDRNRTDLGVYEDIVAGVRGGGNYYEVAADALRAGGYPLRPFLTMRQPALAAAEASMPPWLPGMLLVALALFTGMAWMLRLTEAMPRLAPRLIAALLLAGSMLAFFQPGLAAFHEIWAGLLVALSLALRRPGRWIEAAAIGLAAMLIRETAALYVLVMAVFAWREGARREAMGWGAALLLFAAVLGVHAWAVAGVTGPNDPASPGWLGLQGPGLFVKGIALSTALQLVPLWAAAPLVGLALFGWASWNDPLAARALALFAGYALALALFARLDTFYWALMASPVILAGLAFVPDGLRDLARQSLDRRRVTVTRIAQ</sequence>
<dbReference type="RefSeq" id="WP_264943092.1">
    <property type="nucleotide sequence ID" value="NZ_JAPDRA010000002.1"/>
</dbReference>
<accession>A0ABW3H3V4</accession>
<feature type="transmembrane region" description="Helical" evidence="1">
    <location>
        <begin position="114"/>
        <end position="134"/>
    </location>
</feature>
<organism evidence="2 3">
    <name type="scientific">Sphingomonas canadensis</name>
    <dbReference type="NCBI Taxonomy" id="1219257"/>
    <lineage>
        <taxon>Bacteria</taxon>
        <taxon>Pseudomonadati</taxon>
        <taxon>Pseudomonadota</taxon>
        <taxon>Alphaproteobacteria</taxon>
        <taxon>Sphingomonadales</taxon>
        <taxon>Sphingomonadaceae</taxon>
        <taxon>Sphingomonas</taxon>
    </lineage>
</organism>
<gene>
    <name evidence="2" type="ORF">ACFQ1E_07235</name>
</gene>
<keyword evidence="3" id="KW-1185">Reference proteome</keyword>
<evidence type="ECO:0000256" key="1">
    <source>
        <dbReference type="SAM" id="Phobius"/>
    </source>
</evidence>
<feature type="transmembrane region" description="Helical" evidence="1">
    <location>
        <begin position="269"/>
        <end position="298"/>
    </location>
</feature>
<proteinExistence type="predicted"/>